<dbReference type="OrthoDB" id="413723at2759"/>
<evidence type="ECO:0000313" key="3">
    <source>
        <dbReference type="Proteomes" id="UP000440578"/>
    </source>
</evidence>
<proteinExistence type="predicted"/>
<comment type="caution">
    <text evidence="2">The sequence shown here is derived from an EMBL/GenBank/DDBJ whole genome shotgun (WGS) entry which is preliminary data.</text>
</comment>
<dbReference type="EMBL" id="VIIS01000780">
    <property type="protein sequence ID" value="KAF0305099.1"/>
    <property type="molecule type" value="Genomic_DNA"/>
</dbReference>
<dbReference type="Proteomes" id="UP000440578">
    <property type="component" value="Unassembled WGS sequence"/>
</dbReference>
<accession>A0A6A4WIK5</accession>
<name>A0A6A4WIK5_AMPAM</name>
<protein>
    <submittedName>
        <fullName evidence="2">Kinesin light chain</fullName>
    </submittedName>
</protein>
<keyword evidence="3" id="KW-1185">Reference proteome</keyword>
<reference evidence="2 3" key="1">
    <citation type="submission" date="2019-07" db="EMBL/GenBank/DDBJ databases">
        <title>Draft genome assembly of a fouling barnacle, Amphibalanus amphitrite (Darwin, 1854): The first reference genome for Thecostraca.</title>
        <authorList>
            <person name="Kim W."/>
        </authorList>
    </citation>
    <scope>NUCLEOTIDE SEQUENCE [LARGE SCALE GENOMIC DNA]</scope>
    <source>
        <strain evidence="2">SNU_AA5</strain>
        <tissue evidence="2">Soma without cirri and trophi</tissue>
    </source>
</reference>
<dbReference type="AlphaFoldDB" id="A0A6A4WIK5"/>
<organism evidence="2 3">
    <name type="scientific">Amphibalanus amphitrite</name>
    <name type="common">Striped barnacle</name>
    <name type="synonym">Balanus amphitrite</name>
    <dbReference type="NCBI Taxonomy" id="1232801"/>
    <lineage>
        <taxon>Eukaryota</taxon>
        <taxon>Metazoa</taxon>
        <taxon>Ecdysozoa</taxon>
        <taxon>Arthropoda</taxon>
        <taxon>Crustacea</taxon>
        <taxon>Multicrustacea</taxon>
        <taxon>Cirripedia</taxon>
        <taxon>Thoracica</taxon>
        <taxon>Thoracicalcarea</taxon>
        <taxon>Balanomorpha</taxon>
        <taxon>Balanoidea</taxon>
        <taxon>Balanidae</taxon>
        <taxon>Amphibalaninae</taxon>
        <taxon>Amphibalanus</taxon>
    </lineage>
</organism>
<feature type="region of interest" description="Disordered" evidence="1">
    <location>
        <begin position="63"/>
        <end position="109"/>
    </location>
</feature>
<evidence type="ECO:0000313" key="2">
    <source>
        <dbReference type="EMBL" id="KAF0305099.1"/>
    </source>
</evidence>
<sequence>MDAPRHRASADGDTAPAARRLLFMYPRLEARASRSRIRRSGSLTKLRASIRRSSAKLVDRIKGRADETSMKRAKSMSVLSNSEAADGRPPPFGIPRTTSTEHLRHPPAS</sequence>
<feature type="compositionally biased region" description="Basic and acidic residues" evidence="1">
    <location>
        <begin position="99"/>
        <end position="109"/>
    </location>
</feature>
<evidence type="ECO:0000256" key="1">
    <source>
        <dbReference type="SAM" id="MobiDB-lite"/>
    </source>
</evidence>
<gene>
    <name evidence="2" type="primary">KLC</name>
    <name evidence="2" type="ORF">FJT64_000292</name>
</gene>